<name>A0ACB8DA88_DERSI</name>
<keyword evidence="2" id="KW-1185">Reference proteome</keyword>
<protein>
    <submittedName>
        <fullName evidence="1">Uncharacterized protein</fullName>
    </submittedName>
</protein>
<proteinExistence type="predicted"/>
<gene>
    <name evidence="1" type="ORF">HPB49_002783</name>
</gene>
<dbReference type="EMBL" id="CM023471">
    <property type="protein sequence ID" value="KAH7965016.1"/>
    <property type="molecule type" value="Genomic_DNA"/>
</dbReference>
<comment type="caution">
    <text evidence="1">The sequence shown here is derived from an EMBL/GenBank/DDBJ whole genome shotgun (WGS) entry which is preliminary data.</text>
</comment>
<accession>A0ACB8DA88</accession>
<evidence type="ECO:0000313" key="2">
    <source>
        <dbReference type="Proteomes" id="UP000821865"/>
    </source>
</evidence>
<organism evidence="1 2">
    <name type="scientific">Dermacentor silvarum</name>
    <name type="common">Tick</name>
    <dbReference type="NCBI Taxonomy" id="543639"/>
    <lineage>
        <taxon>Eukaryota</taxon>
        <taxon>Metazoa</taxon>
        <taxon>Ecdysozoa</taxon>
        <taxon>Arthropoda</taxon>
        <taxon>Chelicerata</taxon>
        <taxon>Arachnida</taxon>
        <taxon>Acari</taxon>
        <taxon>Parasitiformes</taxon>
        <taxon>Ixodida</taxon>
        <taxon>Ixodoidea</taxon>
        <taxon>Ixodidae</taxon>
        <taxon>Rhipicephalinae</taxon>
        <taxon>Dermacentor</taxon>
    </lineage>
</organism>
<evidence type="ECO:0000313" key="1">
    <source>
        <dbReference type="EMBL" id="KAH7965016.1"/>
    </source>
</evidence>
<dbReference type="Proteomes" id="UP000821865">
    <property type="component" value="Chromosome 2"/>
</dbReference>
<reference evidence="1" key="1">
    <citation type="submission" date="2020-05" db="EMBL/GenBank/DDBJ databases">
        <title>Large-scale comparative analyses of tick genomes elucidate their genetic diversity and vector capacities.</title>
        <authorList>
            <person name="Jia N."/>
            <person name="Wang J."/>
            <person name="Shi W."/>
            <person name="Du L."/>
            <person name="Sun Y."/>
            <person name="Zhan W."/>
            <person name="Jiang J."/>
            <person name="Wang Q."/>
            <person name="Zhang B."/>
            <person name="Ji P."/>
            <person name="Sakyi L.B."/>
            <person name="Cui X."/>
            <person name="Yuan T."/>
            <person name="Jiang B."/>
            <person name="Yang W."/>
            <person name="Lam T.T.-Y."/>
            <person name="Chang Q."/>
            <person name="Ding S."/>
            <person name="Wang X."/>
            <person name="Zhu J."/>
            <person name="Ruan X."/>
            <person name="Zhao L."/>
            <person name="Wei J."/>
            <person name="Que T."/>
            <person name="Du C."/>
            <person name="Cheng J."/>
            <person name="Dai P."/>
            <person name="Han X."/>
            <person name="Huang E."/>
            <person name="Gao Y."/>
            <person name="Liu J."/>
            <person name="Shao H."/>
            <person name="Ye R."/>
            <person name="Li L."/>
            <person name="Wei W."/>
            <person name="Wang X."/>
            <person name="Wang C."/>
            <person name="Yang T."/>
            <person name="Huo Q."/>
            <person name="Li W."/>
            <person name="Guo W."/>
            <person name="Chen H."/>
            <person name="Zhou L."/>
            <person name="Ni X."/>
            <person name="Tian J."/>
            <person name="Zhou Y."/>
            <person name="Sheng Y."/>
            <person name="Liu T."/>
            <person name="Pan Y."/>
            <person name="Xia L."/>
            <person name="Li J."/>
            <person name="Zhao F."/>
            <person name="Cao W."/>
        </authorList>
    </citation>
    <scope>NUCLEOTIDE SEQUENCE</scope>
    <source>
        <strain evidence="1">Dsil-2018</strain>
    </source>
</reference>
<sequence length="220" mass="24767">MATVSMDEFLIAEVRQRPILYDQRLKTHRDSQLRNDAWLEISAVLKREAHIFSTLARINFAHIGLQSNNVTAVLSMQFQFRRFPHPSLPKDIPNYAGVIGLILMIGFLVPFCLRVQAMVQENANGLKRLMGLSDAAYWSSHFCSHLLLALLQSAAAVLCMLLVAGPDSDDAFLGRVDPWLLALTFSLFSVIFSLHTILVASFFTNGKYTQFAIYVRGDKF</sequence>